<keyword evidence="13" id="KW-0830">Ubiquinone</keyword>
<geneLocation type="mitochondrion" evidence="21"/>
<dbReference type="Pfam" id="PF00361">
    <property type="entry name" value="Proton_antipo_M"/>
    <property type="match status" value="1"/>
</dbReference>
<feature type="transmembrane region" description="Helical" evidence="18">
    <location>
        <begin position="183"/>
        <end position="203"/>
    </location>
</feature>
<dbReference type="GO" id="GO:0008137">
    <property type="term" value="F:NADH dehydrogenase (ubiquinone) activity"/>
    <property type="evidence" value="ECO:0007669"/>
    <property type="project" value="UniProtKB-EC"/>
</dbReference>
<dbReference type="Pfam" id="PF06455">
    <property type="entry name" value="NADH5_C"/>
    <property type="match status" value="1"/>
</dbReference>
<evidence type="ECO:0000259" key="20">
    <source>
        <dbReference type="Pfam" id="PF06455"/>
    </source>
</evidence>
<keyword evidence="10" id="KW-0249">Electron transport</keyword>
<sequence length="574" mass="67033">MLFNYSLCFLLFIYLFIFSLILFIMGIYFSLFDLVIFIEYELFMFNSSQFIMTLLFDWVSLVFMSFVLFISSMIISYSEEYMSGDYLLDRFIILVLMFVFSMMFLIISPNMISILLGWDGLGLVSYCLVIYYQNVKSFNAGMITALSNRVGDSMLLMCIAWMFNYGSWNFFMYMDFLVTDYNINFICILIMVAAMTKSAQIPFSPWLPAAMAAPTPVSSLVHSSTLVTAGVYLMIRFNPLYLNSNLSIVFMFISLITMFMSGVCANFEFDLKKIIALSTLSQLGLMMFIISYGYIYLAFFHLLTHAMFKALLFMCSGVIIHSLKDCQDIRYLGNIFNQMPLTCICFIISSLCLCGFPFMSGFYSSDLILDIYSMGYLNLFSYFIFYFSTGLTVMYSVRLIYYLAISDYSFFSFHYIYDNSYIMLRSMFIMLMTSIVIGCLLSWIIFPTPSFIMMPLNLKLMVLLVCLLGLFFGWFLGIYNLFDVIVMYLFKNFSYFIGNMWFIPYITVSVPFIPMKIGYNIMSVTDFGWFEYYGGQGLYRVLMILSIFNQSIQNTMFYIFFILFSFWFILFIFI</sequence>
<feature type="transmembrane region" description="Helical" evidence="18">
    <location>
        <begin position="153"/>
        <end position="171"/>
    </location>
</feature>
<keyword evidence="5" id="KW-0813">Transport</keyword>
<name>E2RUW4_9NEOP</name>
<evidence type="ECO:0000256" key="10">
    <source>
        <dbReference type="ARBA" id="ARBA00022982"/>
    </source>
</evidence>
<organism evidence="21">
    <name type="scientific">Phraortes sp. Iriomote Island</name>
    <dbReference type="NCBI Taxonomy" id="590991"/>
    <lineage>
        <taxon>Eukaryota</taxon>
        <taxon>Metazoa</taxon>
        <taxon>Ecdysozoa</taxon>
        <taxon>Arthropoda</taxon>
        <taxon>Hexapoda</taxon>
        <taxon>Insecta</taxon>
        <taxon>Pterygota</taxon>
        <taxon>Neoptera</taxon>
        <taxon>Polyneoptera</taxon>
        <taxon>Phasmatodea</taxon>
        <taxon>Verophasmatodea</taxon>
        <taxon>Anareolatae</taxon>
        <taxon>Lonchodidae</taxon>
        <taxon>Lonchodinae</taxon>
        <taxon>Phraortes</taxon>
    </lineage>
</organism>
<evidence type="ECO:0000256" key="9">
    <source>
        <dbReference type="ARBA" id="ARBA00022967"/>
    </source>
</evidence>
<feature type="transmembrane region" description="Helical" evidence="18">
    <location>
        <begin position="555"/>
        <end position="573"/>
    </location>
</feature>
<feature type="transmembrane region" description="Helical" evidence="18">
    <location>
        <begin position="423"/>
        <end position="446"/>
    </location>
</feature>
<keyword evidence="12" id="KW-0520">NAD</keyword>
<feature type="transmembrane region" description="Helical" evidence="18">
    <location>
        <begin position="274"/>
        <end position="296"/>
    </location>
</feature>
<dbReference type="GeneID" id="9978644"/>
<dbReference type="GO" id="GO:0005743">
    <property type="term" value="C:mitochondrial inner membrane"/>
    <property type="evidence" value="ECO:0007669"/>
    <property type="project" value="UniProtKB-SubCell"/>
</dbReference>
<evidence type="ECO:0000256" key="7">
    <source>
        <dbReference type="ARBA" id="ARBA00022692"/>
    </source>
</evidence>
<keyword evidence="11 18" id="KW-1133">Transmembrane helix</keyword>
<feature type="transmembrane region" description="Helical" evidence="18">
    <location>
        <begin position="302"/>
        <end position="320"/>
    </location>
</feature>
<evidence type="ECO:0000256" key="6">
    <source>
        <dbReference type="ARBA" id="ARBA00022660"/>
    </source>
</evidence>
<dbReference type="CTD" id="4540"/>
<evidence type="ECO:0000256" key="15">
    <source>
        <dbReference type="ARBA" id="ARBA00023136"/>
    </source>
</evidence>
<dbReference type="InterPro" id="IPR010934">
    <property type="entry name" value="NADH_DH_su5_C"/>
</dbReference>
<keyword evidence="7 18" id="KW-0812">Transmembrane</keyword>
<comment type="catalytic activity">
    <reaction evidence="17">
        <text>a ubiquinone + NADH + 5 H(+)(in) = a ubiquinol + NAD(+) + 4 H(+)(out)</text>
        <dbReference type="Rhea" id="RHEA:29091"/>
        <dbReference type="Rhea" id="RHEA-COMP:9565"/>
        <dbReference type="Rhea" id="RHEA-COMP:9566"/>
        <dbReference type="ChEBI" id="CHEBI:15378"/>
        <dbReference type="ChEBI" id="CHEBI:16389"/>
        <dbReference type="ChEBI" id="CHEBI:17976"/>
        <dbReference type="ChEBI" id="CHEBI:57540"/>
        <dbReference type="ChEBI" id="CHEBI:57945"/>
        <dbReference type="EC" id="7.1.1.2"/>
    </reaction>
</comment>
<keyword evidence="6" id="KW-0679">Respiratory chain</keyword>
<comment type="function">
    <text evidence="1">Core subunit of the mitochondrial membrane respiratory chain NADH dehydrogenase (Complex I) that is believed to belong to the minimal assembly required for catalysis. Complex I functions in the transfer of electrons from NADH to the respiratory chain. The immediate electron acceptor for the enzyme is believed to be ubiquinone.</text>
</comment>
<dbReference type="PANTHER" id="PTHR42829">
    <property type="entry name" value="NADH-UBIQUINONE OXIDOREDUCTASE CHAIN 5"/>
    <property type="match status" value="1"/>
</dbReference>
<feature type="transmembrane region" description="Helical" evidence="18">
    <location>
        <begin position="7"/>
        <end position="30"/>
    </location>
</feature>
<dbReference type="GO" id="GO:0003954">
    <property type="term" value="F:NADH dehydrogenase activity"/>
    <property type="evidence" value="ECO:0007669"/>
    <property type="project" value="TreeGrafter"/>
</dbReference>
<feature type="transmembrane region" description="Helical" evidence="18">
    <location>
        <begin position="247"/>
        <end position="267"/>
    </location>
</feature>
<feature type="transmembrane region" description="Helical" evidence="18">
    <location>
        <begin position="341"/>
        <end position="363"/>
    </location>
</feature>
<dbReference type="GO" id="GO:0042773">
    <property type="term" value="P:ATP synthesis coupled electron transport"/>
    <property type="evidence" value="ECO:0007669"/>
    <property type="project" value="InterPro"/>
</dbReference>
<evidence type="ECO:0000256" key="18">
    <source>
        <dbReference type="SAM" id="Phobius"/>
    </source>
</evidence>
<evidence type="ECO:0000256" key="5">
    <source>
        <dbReference type="ARBA" id="ARBA00022448"/>
    </source>
</evidence>
<feature type="domain" description="NADH dehydrogenase subunit 5 C-terminal" evidence="20">
    <location>
        <begin position="395"/>
        <end position="573"/>
    </location>
</feature>
<keyword evidence="15 18" id="KW-0472">Membrane</keyword>
<dbReference type="PRINTS" id="PR01434">
    <property type="entry name" value="NADHDHGNASE5"/>
</dbReference>
<dbReference type="PANTHER" id="PTHR42829:SF2">
    <property type="entry name" value="NADH-UBIQUINONE OXIDOREDUCTASE CHAIN 5"/>
    <property type="match status" value="1"/>
</dbReference>
<feature type="transmembrane region" description="Helical" evidence="18">
    <location>
        <begin position="50"/>
        <end position="75"/>
    </location>
</feature>
<reference evidence="21" key="1">
    <citation type="journal article" date="2011" name="Mol. Phylogenet. Evol.">
        <title>Exploring the molecular phylogeny of phasmids with whole mitochondrial genome sequences.</title>
        <authorList>
            <person name="Komoto N."/>
            <person name="Yukuhiro K."/>
            <person name="Ueda K."/>
            <person name="Tomita S."/>
        </authorList>
    </citation>
    <scope>NUCLEOTIDE SEQUENCE</scope>
</reference>
<evidence type="ECO:0000256" key="16">
    <source>
        <dbReference type="ARBA" id="ARBA00031027"/>
    </source>
</evidence>
<evidence type="ECO:0000256" key="2">
    <source>
        <dbReference type="ARBA" id="ARBA00004448"/>
    </source>
</evidence>
<dbReference type="RefSeq" id="YP_004021898.1">
    <property type="nucleotide sequence ID" value="NC_014705.1"/>
</dbReference>
<proteinExistence type="predicted"/>
<evidence type="ECO:0000256" key="11">
    <source>
        <dbReference type="ARBA" id="ARBA00022989"/>
    </source>
</evidence>
<evidence type="ECO:0000256" key="12">
    <source>
        <dbReference type="ARBA" id="ARBA00023027"/>
    </source>
</evidence>
<feature type="transmembrane region" description="Helical" evidence="18">
    <location>
        <begin position="493"/>
        <end position="513"/>
    </location>
</feature>
<evidence type="ECO:0000256" key="14">
    <source>
        <dbReference type="ARBA" id="ARBA00023128"/>
    </source>
</evidence>
<dbReference type="EMBL" id="AB477464">
    <property type="protein sequence ID" value="BAJ24498.1"/>
    <property type="molecule type" value="Genomic_DNA"/>
</dbReference>
<feature type="domain" description="NADH:quinone oxidoreductase/Mrp antiporter transmembrane" evidence="19">
    <location>
        <begin position="108"/>
        <end position="391"/>
    </location>
</feature>
<dbReference type="PRINTS" id="PR01435">
    <property type="entry name" value="NPOXDRDTASE5"/>
</dbReference>
<keyword evidence="8" id="KW-0999">Mitochondrion inner membrane</keyword>
<evidence type="ECO:0000256" key="3">
    <source>
        <dbReference type="ARBA" id="ARBA00012944"/>
    </source>
</evidence>
<evidence type="ECO:0000313" key="21">
    <source>
        <dbReference type="EMBL" id="BAJ24498.1"/>
    </source>
</evidence>
<keyword evidence="14 21" id="KW-0496">Mitochondrion</keyword>
<evidence type="ECO:0000256" key="17">
    <source>
        <dbReference type="ARBA" id="ARBA00049551"/>
    </source>
</evidence>
<dbReference type="GO" id="GO:0015990">
    <property type="term" value="P:electron transport coupled proton transport"/>
    <property type="evidence" value="ECO:0007669"/>
    <property type="project" value="TreeGrafter"/>
</dbReference>
<accession>E2RUW4</accession>
<feature type="transmembrane region" description="Helical" evidence="18">
    <location>
        <begin position="112"/>
        <end position="132"/>
    </location>
</feature>
<feature type="transmembrane region" description="Helical" evidence="18">
    <location>
        <begin position="87"/>
        <end position="106"/>
    </location>
</feature>
<evidence type="ECO:0000256" key="1">
    <source>
        <dbReference type="ARBA" id="ARBA00003257"/>
    </source>
</evidence>
<dbReference type="InterPro" id="IPR001750">
    <property type="entry name" value="ND/Mrp_TM"/>
</dbReference>
<gene>
    <name evidence="21" type="primary">ND5</name>
</gene>
<evidence type="ECO:0000256" key="13">
    <source>
        <dbReference type="ARBA" id="ARBA00023075"/>
    </source>
</evidence>
<protein>
    <recommendedName>
        <fullName evidence="4">NADH-ubiquinone oxidoreductase chain 5</fullName>
        <ecNumber evidence="3">7.1.1.2</ecNumber>
    </recommendedName>
    <alternativeName>
        <fullName evidence="16">NADH dehydrogenase subunit 5</fullName>
    </alternativeName>
</protein>
<evidence type="ECO:0000256" key="8">
    <source>
        <dbReference type="ARBA" id="ARBA00022792"/>
    </source>
</evidence>
<comment type="subcellular location">
    <subcellularLocation>
        <location evidence="2">Mitochondrion inner membrane</location>
        <topology evidence="2">Multi-pass membrane protein</topology>
    </subcellularLocation>
</comment>
<dbReference type="InterPro" id="IPR003945">
    <property type="entry name" value="NU5C-like"/>
</dbReference>
<dbReference type="AlphaFoldDB" id="E2RUW4"/>
<evidence type="ECO:0000259" key="19">
    <source>
        <dbReference type="Pfam" id="PF00361"/>
    </source>
</evidence>
<evidence type="ECO:0000256" key="4">
    <source>
        <dbReference type="ARBA" id="ARBA00021096"/>
    </source>
</evidence>
<keyword evidence="9" id="KW-1278">Translocase</keyword>
<feature type="transmembrane region" description="Helical" evidence="18">
    <location>
        <begin position="458"/>
        <end position="481"/>
    </location>
</feature>
<dbReference type="EC" id="7.1.1.2" evidence="3"/>